<proteinExistence type="predicted"/>
<comment type="caution">
    <text evidence="1">The sequence shown here is derived from an EMBL/GenBank/DDBJ whole genome shotgun (WGS) entry which is preliminary data.</text>
</comment>
<dbReference type="OrthoDB" id="2113341at2759"/>
<accession>A0A4Y2H9M9</accession>
<dbReference type="Proteomes" id="UP000499080">
    <property type="component" value="Unassembled WGS sequence"/>
</dbReference>
<sequence>MLIDWDRLGVEPLEFYPLCELVSCYTPSGRVLIHWNYFRVSSAVRARKLKSHPCLLSQFTAAVFIYLSEENLVPVKCPSISEKENSHWSNGEVIRRKRLGLLSDDVILLHDNTHTARKTQKLMQKFKWEI</sequence>
<gene>
    <name evidence="1" type="ORF">AVEN_199306_1</name>
</gene>
<keyword evidence="2" id="KW-1185">Reference proteome</keyword>
<name>A0A4Y2H9M9_ARAVE</name>
<evidence type="ECO:0000313" key="1">
    <source>
        <dbReference type="EMBL" id="GBM62001.1"/>
    </source>
</evidence>
<dbReference type="EMBL" id="BGPR01001795">
    <property type="protein sequence ID" value="GBM62001.1"/>
    <property type="molecule type" value="Genomic_DNA"/>
</dbReference>
<reference evidence="1 2" key="1">
    <citation type="journal article" date="2019" name="Sci. Rep.">
        <title>Orb-weaving spider Araneus ventricosus genome elucidates the spidroin gene catalogue.</title>
        <authorList>
            <person name="Kono N."/>
            <person name="Nakamura H."/>
            <person name="Ohtoshi R."/>
            <person name="Moran D.A.P."/>
            <person name="Shinohara A."/>
            <person name="Yoshida Y."/>
            <person name="Fujiwara M."/>
            <person name="Mori M."/>
            <person name="Tomita M."/>
            <person name="Arakawa K."/>
        </authorList>
    </citation>
    <scope>NUCLEOTIDE SEQUENCE [LARGE SCALE GENOMIC DNA]</scope>
</reference>
<dbReference type="AlphaFoldDB" id="A0A4Y2H9M9"/>
<organism evidence="1 2">
    <name type="scientific">Araneus ventricosus</name>
    <name type="common">Orbweaver spider</name>
    <name type="synonym">Epeira ventricosa</name>
    <dbReference type="NCBI Taxonomy" id="182803"/>
    <lineage>
        <taxon>Eukaryota</taxon>
        <taxon>Metazoa</taxon>
        <taxon>Ecdysozoa</taxon>
        <taxon>Arthropoda</taxon>
        <taxon>Chelicerata</taxon>
        <taxon>Arachnida</taxon>
        <taxon>Araneae</taxon>
        <taxon>Araneomorphae</taxon>
        <taxon>Entelegynae</taxon>
        <taxon>Araneoidea</taxon>
        <taxon>Araneidae</taxon>
        <taxon>Araneus</taxon>
    </lineage>
</organism>
<protein>
    <submittedName>
        <fullName evidence="1">Uncharacterized protein</fullName>
    </submittedName>
</protein>
<evidence type="ECO:0000313" key="2">
    <source>
        <dbReference type="Proteomes" id="UP000499080"/>
    </source>
</evidence>